<accession>A0A1H3RUP6</accession>
<name>A0A1H3RUP6_9BACI</name>
<dbReference type="Proteomes" id="UP000198935">
    <property type="component" value="Unassembled WGS sequence"/>
</dbReference>
<dbReference type="PIRSF" id="PIRSF012562">
    <property type="entry name" value="UCP012562"/>
    <property type="match status" value="1"/>
</dbReference>
<dbReference type="InterPro" id="IPR010838">
    <property type="entry name" value="DUF1444"/>
</dbReference>
<dbReference type="AlphaFoldDB" id="A0A1H3RUP6"/>
<dbReference type="EMBL" id="FNPI01000009">
    <property type="protein sequence ID" value="SDZ29038.1"/>
    <property type="molecule type" value="Genomic_DNA"/>
</dbReference>
<keyword evidence="2" id="KW-1185">Reference proteome</keyword>
<gene>
    <name evidence="1" type="ORF">SAMN05421736_10947</name>
</gene>
<proteinExistence type="predicted"/>
<protein>
    <submittedName>
        <fullName evidence="1">Uncharacterized protein YtpQ, UPF0354 family</fullName>
    </submittedName>
</protein>
<organism evidence="1 2">
    <name type="scientific">Evansella caseinilytica</name>
    <dbReference type="NCBI Taxonomy" id="1503961"/>
    <lineage>
        <taxon>Bacteria</taxon>
        <taxon>Bacillati</taxon>
        <taxon>Bacillota</taxon>
        <taxon>Bacilli</taxon>
        <taxon>Bacillales</taxon>
        <taxon>Bacillaceae</taxon>
        <taxon>Evansella</taxon>
    </lineage>
</organism>
<dbReference type="OrthoDB" id="154553at2"/>
<dbReference type="Pfam" id="PF07285">
    <property type="entry name" value="DUF1444"/>
    <property type="match status" value="1"/>
</dbReference>
<evidence type="ECO:0000313" key="1">
    <source>
        <dbReference type="EMBL" id="SDZ29038.1"/>
    </source>
</evidence>
<dbReference type="NCBIfam" id="NF010189">
    <property type="entry name" value="PRK13668.1"/>
    <property type="match status" value="1"/>
</dbReference>
<reference evidence="2" key="1">
    <citation type="submission" date="2016-10" db="EMBL/GenBank/DDBJ databases">
        <authorList>
            <person name="Varghese N."/>
            <person name="Submissions S."/>
        </authorList>
    </citation>
    <scope>NUCLEOTIDE SEQUENCE [LARGE SCALE GENOMIC DNA]</scope>
    <source>
        <strain evidence="2">SP</strain>
    </source>
</reference>
<sequence>MKPMEIKRAIEEKLTNANWITSYDRKNENLRIIDKRVNKGLTVQLSALQNKFKENKVKALEDTMHYIYEGLNLLQTPIQLTGNEKHLYPVMRSTSFPVEAEDGRKFIFTEHTAETRIFYALDHGPSYSLIDEESLKRAGKTMSEIQETAQFNLRSLSNELKEDTVAGNRFYFLHTDDGYDAGKILNDALLREMQSKVEGELAVAIPHQDVLIFADIRNETGYDVLAQMVFQFFNEGRVPITALPFVYENGELEPIFILAQRKPKGTKKDSK</sequence>
<evidence type="ECO:0000313" key="2">
    <source>
        <dbReference type="Proteomes" id="UP000198935"/>
    </source>
</evidence>
<dbReference type="STRING" id="1503961.SAMN05421736_10947"/>